<feature type="region of interest" description="Disordered" evidence="2">
    <location>
        <begin position="34"/>
        <end position="61"/>
    </location>
</feature>
<dbReference type="AlphaFoldDB" id="A0AAF0E7Q6"/>
<dbReference type="Gene3D" id="1.50.10.100">
    <property type="entry name" value="Chondroitin AC/alginate lyase"/>
    <property type="match status" value="1"/>
</dbReference>
<reference evidence="4" key="1">
    <citation type="submission" date="2023-03" db="EMBL/GenBank/DDBJ databases">
        <title>Mating type loci evolution in Malassezia.</title>
        <authorList>
            <person name="Coelho M.A."/>
        </authorList>
    </citation>
    <scope>NUCLEOTIDE SEQUENCE</scope>
    <source>
        <strain evidence="4">CBS 10434</strain>
    </source>
</reference>
<dbReference type="PANTHER" id="PTHR38045:SF1">
    <property type="entry name" value="HEPARINASE II_III-LIKE PROTEIN"/>
    <property type="match status" value="1"/>
</dbReference>
<evidence type="ECO:0000313" key="5">
    <source>
        <dbReference type="Proteomes" id="UP001220961"/>
    </source>
</evidence>
<dbReference type="Gene3D" id="2.70.98.70">
    <property type="match status" value="1"/>
</dbReference>
<dbReference type="EMBL" id="CP119912">
    <property type="protein sequence ID" value="WFD20385.1"/>
    <property type="molecule type" value="Genomic_DNA"/>
</dbReference>
<organism evidence="4 5">
    <name type="scientific">Malassezia caprae</name>
    <dbReference type="NCBI Taxonomy" id="1381934"/>
    <lineage>
        <taxon>Eukaryota</taxon>
        <taxon>Fungi</taxon>
        <taxon>Dikarya</taxon>
        <taxon>Basidiomycota</taxon>
        <taxon>Ustilaginomycotina</taxon>
        <taxon>Malasseziomycetes</taxon>
        <taxon>Malasseziales</taxon>
        <taxon>Malasseziaceae</taxon>
        <taxon>Malassezia</taxon>
    </lineage>
</organism>
<evidence type="ECO:0000259" key="3">
    <source>
        <dbReference type="Pfam" id="PF07940"/>
    </source>
</evidence>
<dbReference type="Pfam" id="PF07940">
    <property type="entry name" value="Hepar_II_III_C"/>
    <property type="match status" value="1"/>
</dbReference>
<dbReference type="InterPro" id="IPR008929">
    <property type="entry name" value="Chondroitin_lyas"/>
</dbReference>
<dbReference type="PANTHER" id="PTHR38045">
    <property type="entry name" value="CHROMOSOME 1, WHOLE GENOME SHOTGUN SEQUENCE"/>
    <property type="match status" value="1"/>
</dbReference>
<sequence length="733" mass="81644">MDAASNAASKGKGDKLTYTGTDLYGNPVYTSDANTAKPGKGDEAGSCGNDPWKATKNLNNGRPGHPRLIAPQYQWDCLQSKIENDAYLTVWNYTIFQNATKWLDVKPVTYDVDGGLTLSGILDVSRIVQQRLKAWAYAWRLTKDTKYRDRAFKEMSVAAGNTSQSFGKGNKRWNPDHFLDTAEMIAAYAFAYDWMYDAWNDQQKSYIVDWIVTFGLQQGLDMYNQGSAWWSQPESGNGNWNCVCNGGLVFGALAIQNDVQGTAKNTTNSILQKALANAKQNCMRGVYKDGTWSETPNYWYFGTNAHARMLSALLTATGSDQGLMDENKNWYKTGDFHMYVTGNAGMFFYGDNGPNKFSTTANQMFLYSQQTGNPVYSLFQRDRADAAGDPLSMFWYDTSISGGFYNGLALDKFFDNKEGSWVSMRSSWTDMTGNYIAMKSSNMTGHQTHGDLDAGDFVIDALGTRFAGEYGSDNYLSTNYFAAEDDGADRWKYFRKGTQGQNTIVIGNQNQNASCLPDNKFESSNDAQNGDLSFSPGEKSTAYFVTDMSQCYAQSPAGSVKRGIRFLNGRRQMLVQDEIKKTGKPIQWRVQTNATVTLSKDKKTATMKIKKVKNPNAPKDPVMANMDEVEMLATITSPKDATFSVDPAYDKSKSAPNYLYGADVIPPQQKDEAGKTIQPEVLDYEVSVLSIKFDGNSDTNIQVWWQPQYSEMTDADKAPPKNVALDQWSLTSH</sequence>
<name>A0AAF0E7Q6_9BASI</name>
<evidence type="ECO:0000313" key="4">
    <source>
        <dbReference type="EMBL" id="WFD20385.1"/>
    </source>
</evidence>
<keyword evidence="5" id="KW-1185">Reference proteome</keyword>
<dbReference type="InterPro" id="IPR012480">
    <property type="entry name" value="Hepar_II_III_C"/>
</dbReference>
<gene>
    <name evidence="4" type="ORF">MCAP1_002629</name>
</gene>
<protein>
    <recommendedName>
        <fullName evidence="3">Heparinase II/III-like C-terminal domain-containing protein</fullName>
    </recommendedName>
</protein>
<proteinExistence type="predicted"/>
<feature type="region of interest" description="Disordered" evidence="2">
    <location>
        <begin position="713"/>
        <end position="733"/>
    </location>
</feature>
<dbReference type="Proteomes" id="UP001220961">
    <property type="component" value="Chromosome 5"/>
</dbReference>
<dbReference type="GO" id="GO:0016829">
    <property type="term" value="F:lyase activity"/>
    <property type="evidence" value="ECO:0007669"/>
    <property type="project" value="InterPro"/>
</dbReference>
<comment type="subcellular location">
    <subcellularLocation>
        <location evidence="1">Cell envelope</location>
    </subcellularLocation>
</comment>
<accession>A0AAF0E7Q6</accession>
<feature type="domain" description="Heparinase II/III-like C-terminal" evidence="3">
    <location>
        <begin position="438"/>
        <end position="607"/>
    </location>
</feature>
<evidence type="ECO:0000256" key="1">
    <source>
        <dbReference type="ARBA" id="ARBA00004196"/>
    </source>
</evidence>
<dbReference type="SUPFAM" id="SSF48230">
    <property type="entry name" value="Chondroitin AC/alginate lyase"/>
    <property type="match status" value="1"/>
</dbReference>
<evidence type="ECO:0000256" key="2">
    <source>
        <dbReference type="SAM" id="MobiDB-lite"/>
    </source>
</evidence>